<evidence type="ECO:0000313" key="3">
    <source>
        <dbReference type="Proteomes" id="UP000646548"/>
    </source>
</evidence>
<comment type="caution">
    <text evidence="2">The sequence shown here is derived from an EMBL/GenBank/DDBJ whole genome shotgun (WGS) entry which is preliminary data.</text>
</comment>
<protein>
    <submittedName>
        <fullName evidence="2">Uncharacterized protein</fullName>
    </submittedName>
</protein>
<organism evidence="2 3">
    <name type="scientific">Oryzias melastigma</name>
    <name type="common">Marine medaka</name>
    <dbReference type="NCBI Taxonomy" id="30732"/>
    <lineage>
        <taxon>Eukaryota</taxon>
        <taxon>Metazoa</taxon>
        <taxon>Chordata</taxon>
        <taxon>Craniata</taxon>
        <taxon>Vertebrata</taxon>
        <taxon>Euteleostomi</taxon>
        <taxon>Actinopterygii</taxon>
        <taxon>Neopterygii</taxon>
        <taxon>Teleostei</taxon>
        <taxon>Neoteleostei</taxon>
        <taxon>Acanthomorphata</taxon>
        <taxon>Ovalentaria</taxon>
        <taxon>Atherinomorphae</taxon>
        <taxon>Beloniformes</taxon>
        <taxon>Adrianichthyidae</taxon>
        <taxon>Oryziinae</taxon>
        <taxon>Oryzias</taxon>
    </lineage>
</organism>
<accession>A0A834C8N9</accession>
<name>A0A834C8N9_ORYME</name>
<dbReference type="EMBL" id="WKFB01000437">
    <property type="protein sequence ID" value="KAF6723219.1"/>
    <property type="molecule type" value="Genomic_DNA"/>
</dbReference>
<evidence type="ECO:0000313" key="2">
    <source>
        <dbReference type="EMBL" id="KAF6723219.1"/>
    </source>
</evidence>
<dbReference type="Proteomes" id="UP000646548">
    <property type="component" value="Unassembled WGS sequence"/>
</dbReference>
<reference evidence="2" key="1">
    <citation type="journal article" name="BMC Genomics">
        <title>Long-read sequencing and de novo genome assembly of marine medaka (Oryzias melastigma).</title>
        <authorList>
            <person name="Liang P."/>
            <person name="Saqib H.S.A."/>
            <person name="Ni X."/>
            <person name="Shen Y."/>
        </authorList>
    </citation>
    <scope>NUCLEOTIDE SEQUENCE</scope>
    <source>
        <strain evidence="2">Bigg-433</strain>
    </source>
</reference>
<feature type="region of interest" description="Disordered" evidence="1">
    <location>
        <begin position="83"/>
        <end position="106"/>
    </location>
</feature>
<proteinExistence type="predicted"/>
<gene>
    <name evidence="2" type="ORF">FQA47_004005</name>
</gene>
<sequence>MKKVTAGRRLNTFLFLSEKKPLCLKRYFLNICKISYFVQYLLFYFEVPEDRHQSRECLTLSCHKTRKPRERRAFRSAALRTAALHPSRRRQATHCVHSDTAPTTPT</sequence>
<evidence type="ECO:0000256" key="1">
    <source>
        <dbReference type="SAM" id="MobiDB-lite"/>
    </source>
</evidence>
<dbReference type="AlphaFoldDB" id="A0A834C8N9"/>